<dbReference type="InterPro" id="IPR036291">
    <property type="entry name" value="NAD(P)-bd_dom_sf"/>
</dbReference>
<dbReference type="PANTHER" id="PTHR24320">
    <property type="entry name" value="RETINOL DEHYDROGENASE"/>
    <property type="match status" value="1"/>
</dbReference>
<dbReference type="Gene3D" id="3.40.50.720">
    <property type="entry name" value="NAD(P)-binding Rossmann-like Domain"/>
    <property type="match status" value="1"/>
</dbReference>
<dbReference type="RefSeq" id="XP_009220608.1">
    <property type="nucleotide sequence ID" value="XM_009222344.1"/>
</dbReference>
<reference evidence="4" key="5">
    <citation type="submission" date="2018-04" db="UniProtKB">
        <authorList>
            <consortium name="EnsemblFungi"/>
        </authorList>
    </citation>
    <scope>IDENTIFICATION</scope>
    <source>
        <strain evidence="4">R3-111a-1</strain>
    </source>
</reference>
<dbReference type="EnsemblFungi" id="EJT79463">
    <property type="protein sequence ID" value="EJT79463"/>
    <property type="gene ID" value="GGTG_04547"/>
</dbReference>
<reference evidence="4" key="4">
    <citation type="journal article" date="2015" name="G3 (Bethesda)">
        <title>Genome sequences of three phytopathogenic species of the Magnaporthaceae family of fungi.</title>
        <authorList>
            <person name="Okagaki L.H."/>
            <person name="Nunes C.C."/>
            <person name="Sailsbery J."/>
            <person name="Clay B."/>
            <person name="Brown D."/>
            <person name="John T."/>
            <person name="Oh Y."/>
            <person name="Young N."/>
            <person name="Fitzgerald M."/>
            <person name="Haas B.J."/>
            <person name="Zeng Q."/>
            <person name="Young S."/>
            <person name="Adiconis X."/>
            <person name="Fan L."/>
            <person name="Levin J.Z."/>
            <person name="Mitchell T.K."/>
            <person name="Okubara P.A."/>
            <person name="Farman M.L."/>
            <person name="Kohn L.M."/>
            <person name="Birren B."/>
            <person name="Ma L.-J."/>
            <person name="Dean R.A."/>
        </authorList>
    </citation>
    <scope>NUCLEOTIDE SEQUENCE</scope>
    <source>
        <strain evidence="4">R3-111a-1</strain>
    </source>
</reference>
<keyword evidence="5" id="KW-1185">Reference proteome</keyword>
<dbReference type="OrthoDB" id="191139at2759"/>
<organism evidence="3">
    <name type="scientific">Gaeumannomyces tritici (strain R3-111a-1)</name>
    <name type="common">Wheat and barley take-all root rot fungus</name>
    <name type="synonym">Gaeumannomyces graminis var. tritici</name>
    <dbReference type="NCBI Taxonomy" id="644352"/>
    <lineage>
        <taxon>Eukaryota</taxon>
        <taxon>Fungi</taxon>
        <taxon>Dikarya</taxon>
        <taxon>Ascomycota</taxon>
        <taxon>Pezizomycotina</taxon>
        <taxon>Sordariomycetes</taxon>
        <taxon>Sordariomycetidae</taxon>
        <taxon>Magnaporthales</taxon>
        <taxon>Magnaporthaceae</taxon>
        <taxon>Gaeumannomyces</taxon>
    </lineage>
</organism>
<gene>
    <name evidence="4" type="primary">20345005</name>
    <name evidence="3" type="ORF">GGTG_04547</name>
</gene>
<evidence type="ECO:0008006" key="6">
    <source>
        <dbReference type="Google" id="ProtNLM"/>
    </source>
</evidence>
<dbReference type="Proteomes" id="UP000006039">
    <property type="component" value="Unassembled WGS sequence"/>
</dbReference>
<evidence type="ECO:0000256" key="2">
    <source>
        <dbReference type="ARBA" id="ARBA00023002"/>
    </source>
</evidence>
<comment type="similarity">
    <text evidence="1">Belongs to the short-chain dehydrogenases/reductases (SDR) family.</text>
</comment>
<evidence type="ECO:0000256" key="1">
    <source>
        <dbReference type="ARBA" id="ARBA00006484"/>
    </source>
</evidence>
<name>J3NTE8_GAET3</name>
<dbReference type="eggNOG" id="KOG1208">
    <property type="taxonomic scope" value="Eukaryota"/>
</dbReference>
<reference evidence="5" key="1">
    <citation type="submission" date="2010-07" db="EMBL/GenBank/DDBJ databases">
        <title>The genome sequence of Gaeumannomyces graminis var. tritici strain R3-111a-1.</title>
        <authorList>
            <consortium name="The Broad Institute Genome Sequencing Platform"/>
            <person name="Ma L.-J."/>
            <person name="Dead R."/>
            <person name="Young S."/>
            <person name="Zeng Q."/>
            <person name="Koehrsen M."/>
            <person name="Alvarado L."/>
            <person name="Berlin A."/>
            <person name="Chapman S.B."/>
            <person name="Chen Z."/>
            <person name="Freedman E."/>
            <person name="Gellesch M."/>
            <person name="Goldberg J."/>
            <person name="Griggs A."/>
            <person name="Gujja S."/>
            <person name="Heilman E.R."/>
            <person name="Heiman D."/>
            <person name="Hepburn T."/>
            <person name="Howarth C."/>
            <person name="Jen D."/>
            <person name="Larson L."/>
            <person name="Mehta T."/>
            <person name="Neiman D."/>
            <person name="Pearson M."/>
            <person name="Roberts A."/>
            <person name="Saif S."/>
            <person name="Shea T."/>
            <person name="Shenoy N."/>
            <person name="Sisk P."/>
            <person name="Stolte C."/>
            <person name="Sykes S."/>
            <person name="Walk T."/>
            <person name="White J."/>
            <person name="Yandava C."/>
            <person name="Haas B."/>
            <person name="Nusbaum C."/>
            <person name="Birren B."/>
        </authorList>
    </citation>
    <scope>NUCLEOTIDE SEQUENCE [LARGE SCALE GENOMIC DNA]</scope>
    <source>
        <strain evidence="5">R3-111a-1</strain>
    </source>
</reference>
<dbReference type="EMBL" id="GL385396">
    <property type="protein sequence ID" value="EJT79463.1"/>
    <property type="molecule type" value="Genomic_DNA"/>
</dbReference>
<dbReference type="PANTHER" id="PTHR24320:SF283">
    <property type="entry name" value="RETINOL DEHYDROGENASE 11"/>
    <property type="match status" value="1"/>
</dbReference>
<dbReference type="VEuPathDB" id="FungiDB:GGTG_04547"/>
<dbReference type="GO" id="GO:0016491">
    <property type="term" value="F:oxidoreductase activity"/>
    <property type="evidence" value="ECO:0007669"/>
    <property type="project" value="UniProtKB-KW"/>
</dbReference>
<accession>J3NTE8</accession>
<dbReference type="SUPFAM" id="SSF51735">
    <property type="entry name" value="NAD(P)-binding Rossmann-fold domains"/>
    <property type="match status" value="1"/>
</dbReference>
<dbReference type="STRING" id="644352.J3NTE8"/>
<reference evidence="3" key="2">
    <citation type="submission" date="2010-07" db="EMBL/GenBank/DDBJ databases">
        <authorList>
            <consortium name="The Broad Institute Genome Sequencing Platform"/>
            <consortium name="Broad Institute Genome Sequencing Center for Infectious Disease"/>
            <person name="Ma L.-J."/>
            <person name="Dead R."/>
            <person name="Young S."/>
            <person name="Zeng Q."/>
            <person name="Koehrsen M."/>
            <person name="Alvarado L."/>
            <person name="Berlin A."/>
            <person name="Chapman S.B."/>
            <person name="Chen Z."/>
            <person name="Freedman E."/>
            <person name="Gellesch M."/>
            <person name="Goldberg J."/>
            <person name="Griggs A."/>
            <person name="Gujja S."/>
            <person name="Heilman E.R."/>
            <person name="Heiman D."/>
            <person name="Hepburn T."/>
            <person name="Howarth C."/>
            <person name="Jen D."/>
            <person name="Larson L."/>
            <person name="Mehta T."/>
            <person name="Neiman D."/>
            <person name="Pearson M."/>
            <person name="Roberts A."/>
            <person name="Saif S."/>
            <person name="Shea T."/>
            <person name="Shenoy N."/>
            <person name="Sisk P."/>
            <person name="Stolte C."/>
            <person name="Sykes S."/>
            <person name="Walk T."/>
            <person name="White J."/>
            <person name="Yandava C."/>
            <person name="Haas B."/>
            <person name="Nusbaum C."/>
            <person name="Birren B."/>
        </authorList>
    </citation>
    <scope>NUCLEOTIDE SEQUENCE</scope>
    <source>
        <strain evidence="3">R3-111a-1</strain>
    </source>
</reference>
<dbReference type="HOGENOM" id="CLU_010194_44_0_1"/>
<evidence type="ECO:0000313" key="5">
    <source>
        <dbReference type="Proteomes" id="UP000006039"/>
    </source>
</evidence>
<dbReference type="Pfam" id="PF00106">
    <property type="entry name" value="adh_short"/>
    <property type="match status" value="1"/>
</dbReference>
<proteinExistence type="inferred from homology"/>
<dbReference type="AlphaFoldDB" id="J3NTE8"/>
<dbReference type="GeneID" id="20345005"/>
<reference evidence="3" key="3">
    <citation type="submission" date="2010-09" db="EMBL/GenBank/DDBJ databases">
        <title>Annotation of Gaeumannomyces graminis var. tritici R3-111a-1.</title>
        <authorList>
            <consortium name="The Broad Institute Genome Sequencing Platform"/>
            <person name="Ma L.-J."/>
            <person name="Dead R."/>
            <person name="Young S.K."/>
            <person name="Zeng Q."/>
            <person name="Gargeya S."/>
            <person name="Fitzgerald M."/>
            <person name="Haas B."/>
            <person name="Abouelleil A."/>
            <person name="Alvarado L."/>
            <person name="Arachchi H.M."/>
            <person name="Berlin A."/>
            <person name="Brown A."/>
            <person name="Chapman S.B."/>
            <person name="Chen Z."/>
            <person name="Dunbar C."/>
            <person name="Freedman E."/>
            <person name="Gearin G."/>
            <person name="Gellesch M."/>
            <person name="Goldberg J."/>
            <person name="Griggs A."/>
            <person name="Gujja S."/>
            <person name="Heiman D."/>
            <person name="Howarth C."/>
            <person name="Larson L."/>
            <person name="Lui A."/>
            <person name="MacDonald P.J.P."/>
            <person name="Mehta T."/>
            <person name="Montmayeur A."/>
            <person name="Murphy C."/>
            <person name="Neiman D."/>
            <person name="Pearson M."/>
            <person name="Priest M."/>
            <person name="Roberts A."/>
            <person name="Saif S."/>
            <person name="Shea T."/>
            <person name="Shenoy N."/>
            <person name="Sisk P."/>
            <person name="Stolte C."/>
            <person name="Sykes S."/>
            <person name="Yandava C."/>
            <person name="Wortman J."/>
            <person name="Nusbaum C."/>
            <person name="Birren B."/>
        </authorList>
    </citation>
    <scope>NUCLEOTIDE SEQUENCE</scope>
    <source>
        <strain evidence="3">R3-111a-1</strain>
    </source>
</reference>
<keyword evidence="2" id="KW-0560">Oxidoreductase</keyword>
<protein>
    <recommendedName>
        <fullName evidence="6">Retinol dehydrogenase 13</fullName>
    </recommendedName>
</protein>
<dbReference type="PRINTS" id="PR00081">
    <property type="entry name" value="GDHRDH"/>
</dbReference>
<sequence length="357" mass="37758">MASHPNWGRHTTGTEVGQAFDAAIRGKNVVVTGVSPAGIGATTALAIAAHGPGHLILASRTREKLEEVLADINQKYPSVNVSHVLLDLGSLDSVRDASSQIEARVGGKLHVLINNAGVNDVSRNAKPALDGTLVDRQFFVNHLGPFLLTSLLLPLLKNAATAEGTPKGSVRVVNVSSHGHRLSPIRFSDLALQKPAADESVPEAERPPATAAPFLTRITDPEGAYPGFVGYGQSKCANVLHASELSRRLFKDVGILALSVHPGSIETELSRSLDEKAREDMRNTAPKHLWKSLDAGASTTLVAAFDPALAGLDVGGEVLGYLADCQIADELAAPHAKDKEAGRRLWEMSTKMLGIQA</sequence>
<dbReference type="InterPro" id="IPR002347">
    <property type="entry name" value="SDR_fam"/>
</dbReference>
<evidence type="ECO:0000313" key="3">
    <source>
        <dbReference type="EMBL" id="EJT79463.1"/>
    </source>
</evidence>
<evidence type="ECO:0000313" key="4">
    <source>
        <dbReference type="EnsemblFungi" id="EJT79463"/>
    </source>
</evidence>